<evidence type="ECO:0008006" key="10">
    <source>
        <dbReference type="Google" id="ProtNLM"/>
    </source>
</evidence>
<proteinExistence type="predicted"/>
<organism evidence="8 9">
    <name type="scientific">OM182 bacterium MED-G24</name>
    <dbReference type="NCBI Taxonomy" id="1986255"/>
    <lineage>
        <taxon>Bacteria</taxon>
        <taxon>Pseudomonadati</taxon>
        <taxon>Pseudomonadota</taxon>
        <taxon>Gammaproteobacteria</taxon>
        <taxon>OMG group</taxon>
        <taxon>OM182 clade</taxon>
    </lineage>
</organism>
<dbReference type="PANTHER" id="PTHR23513:SF6">
    <property type="entry name" value="MAJOR FACILITATOR SUPERFAMILY ASSOCIATED DOMAIN-CONTAINING PROTEIN"/>
    <property type="match status" value="1"/>
</dbReference>
<dbReference type="InterPro" id="IPR010290">
    <property type="entry name" value="TM_effector"/>
</dbReference>
<evidence type="ECO:0000256" key="7">
    <source>
        <dbReference type="SAM" id="Phobius"/>
    </source>
</evidence>
<comment type="subcellular location">
    <subcellularLocation>
        <location evidence="1">Cell membrane</location>
        <topology evidence="1">Multi-pass membrane protein</topology>
    </subcellularLocation>
</comment>
<keyword evidence="2" id="KW-0813">Transport</keyword>
<feature type="transmembrane region" description="Helical" evidence="7">
    <location>
        <begin position="307"/>
        <end position="326"/>
    </location>
</feature>
<dbReference type="Gene3D" id="1.20.1250.20">
    <property type="entry name" value="MFS general substrate transporter like domains"/>
    <property type="match status" value="1"/>
</dbReference>
<evidence type="ECO:0000313" key="9">
    <source>
        <dbReference type="Proteomes" id="UP000219327"/>
    </source>
</evidence>
<feature type="transmembrane region" description="Helical" evidence="7">
    <location>
        <begin position="88"/>
        <end position="110"/>
    </location>
</feature>
<keyword evidence="6 7" id="KW-0472">Membrane</keyword>
<reference evidence="8 9" key="1">
    <citation type="submission" date="2017-08" db="EMBL/GenBank/DDBJ databases">
        <title>Fine stratification of microbial communities through a metagenomic profile of the photic zone.</title>
        <authorList>
            <person name="Haro-Moreno J.M."/>
            <person name="Lopez-Perez M."/>
            <person name="De La Torre J."/>
            <person name="Picazo A."/>
            <person name="Camacho A."/>
            <person name="Rodriguez-Valera F."/>
        </authorList>
    </citation>
    <scope>NUCLEOTIDE SEQUENCE [LARGE SCALE GENOMIC DNA]</scope>
    <source>
        <strain evidence="8">MED-G24</strain>
    </source>
</reference>
<feature type="transmembrane region" description="Helical" evidence="7">
    <location>
        <begin position="398"/>
        <end position="416"/>
    </location>
</feature>
<dbReference type="Pfam" id="PF05977">
    <property type="entry name" value="MFS_3"/>
    <property type="match status" value="1"/>
</dbReference>
<accession>A0A2A5X069</accession>
<feature type="transmembrane region" description="Helical" evidence="7">
    <location>
        <begin position="183"/>
        <end position="204"/>
    </location>
</feature>
<dbReference type="GO" id="GO:0005886">
    <property type="term" value="C:plasma membrane"/>
    <property type="evidence" value="ECO:0007669"/>
    <property type="project" value="UniProtKB-SubCell"/>
</dbReference>
<dbReference type="AlphaFoldDB" id="A0A2A5X069"/>
<feature type="transmembrane region" description="Helical" evidence="7">
    <location>
        <begin position="274"/>
        <end position="295"/>
    </location>
</feature>
<feature type="transmembrane region" description="Helical" evidence="7">
    <location>
        <begin position="335"/>
        <end position="354"/>
    </location>
</feature>
<dbReference type="SUPFAM" id="SSF103473">
    <property type="entry name" value="MFS general substrate transporter"/>
    <property type="match status" value="1"/>
</dbReference>
<dbReference type="PANTHER" id="PTHR23513">
    <property type="entry name" value="INTEGRAL MEMBRANE EFFLUX PROTEIN-RELATED"/>
    <property type="match status" value="1"/>
</dbReference>
<protein>
    <recommendedName>
        <fullName evidence="10">Major facilitator superfamily (MFS) profile domain-containing protein</fullName>
    </recommendedName>
</protein>
<name>A0A2A5X069_9GAMM</name>
<sequence>MIICQWVSREQRRTYTNARSASGDELNTAAELEELSEASYDRSLFASLKVRDYLYLWIGMFGSAFAMNMQIVAQGWLVYEMSSSAVDLAWVTLASIVPQFLFSLPGGVLADRIPKKPIIGLAPIINCGATIVMTWIIFTGNVGFWEFVWVGFLNGTVMSLSIPARTAVIPEVVGERLMFNAMAFNTAAWNLSRILGPALAGYMIALLADGDTTSTFGVGCVFAVISALYLVSGVSVLLIKHDGQPTRQATSQHPLTDIGECLVYVIRSPVVGGLILLSILPFMFGLSINTLLPAFNRDVLFGGADDLGLLMTAMGIGAILGALLLAKLGGTRHKGYWVLGTSAVWGIGVTWFALSSTFSLAFLTIAFIGFVSSINMSMNRSLVQLQVDHAMRGRVMSIDMMSHGFMPLGVLPISWVSEVYGVSWGLALSGVILCVATIIMGTAMKGVRGIDTGYVSR</sequence>
<feature type="transmembrane region" description="Helical" evidence="7">
    <location>
        <begin position="144"/>
        <end position="162"/>
    </location>
</feature>
<feature type="transmembrane region" description="Helical" evidence="7">
    <location>
        <begin position="216"/>
        <end position="239"/>
    </location>
</feature>
<gene>
    <name evidence="8" type="ORF">CNE99_00795</name>
</gene>
<feature type="transmembrane region" description="Helical" evidence="7">
    <location>
        <begin position="117"/>
        <end position="138"/>
    </location>
</feature>
<evidence type="ECO:0000256" key="4">
    <source>
        <dbReference type="ARBA" id="ARBA00022692"/>
    </source>
</evidence>
<evidence type="ECO:0000256" key="6">
    <source>
        <dbReference type="ARBA" id="ARBA00023136"/>
    </source>
</evidence>
<evidence type="ECO:0000313" key="8">
    <source>
        <dbReference type="EMBL" id="PDH41903.1"/>
    </source>
</evidence>
<feature type="transmembrane region" description="Helical" evidence="7">
    <location>
        <begin position="422"/>
        <end position="443"/>
    </location>
</feature>
<evidence type="ECO:0000256" key="3">
    <source>
        <dbReference type="ARBA" id="ARBA00022475"/>
    </source>
</evidence>
<evidence type="ECO:0000256" key="5">
    <source>
        <dbReference type="ARBA" id="ARBA00022989"/>
    </source>
</evidence>
<feature type="transmembrane region" description="Helical" evidence="7">
    <location>
        <begin position="360"/>
        <end position="378"/>
    </location>
</feature>
<keyword evidence="5 7" id="KW-1133">Transmembrane helix</keyword>
<evidence type="ECO:0000256" key="2">
    <source>
        <dbReference type="ARBA" id="ARBA00022448"/>
    </source>
</evidence>
<keyword evidence="4 7" id="KW-0812">Transmembrane</keyword>
<feature type="transmembrane region" description="Helical" evidence="7">
    <location>
        <begin position="54"/>
        <end position="76"/>
    </location>
</feature>
<evidence type="ECO:0000256" key="1">
    <source>
        <dbReference type="ARBA" id="ARBA00004651"/>
    </source>
</evidence>
<comment type="caution">
    <text evidence="8">The sequence shown here is derived from an EMBL/GenBank/DDBJ whole genome shotgun (WGS) entry which is preliminary data.</text>
</comment>
<dbReference type="CDD" id="cd06173">
    <property type="entry name" value="MFS_MefA_like"/>
    <property type="match status" value="1"/>
</dbReference>
<dbReference type="InterPro" id="IPR036259">
    <property type="entry name" value="MFS_trans_sf"/>
</dbReference>
<dbReference type="Proteomes" id="UP000219327">
    <property type="component" value="Unassembled WGS sequence"/>
</dbReference>
<dbReference type="EMBL" id="NTKD01000002">
    <property type="protein sequence ID" value="PDH41903.1"/>
    <property type="molecule type" value="Genomic_DNA"/>
</dbReference>
<keyword evidence="3" id="KW-1003">Cell membrane</keyword>